<protein>
    <submittedName>
        <fullName evidence="1">Uncharacterized protein</fullName>
    </submittedName>
</protein>
<organism evidence="1 2">
    <name type="scientific">Clitoria ternatea</name>
    <name type="common">Butterfly pea</name>
    <dbReference type="NCBI Taxonomy" id="43366"/>
    <lineage>
        <taxon>Eukaryota</taxon>
        <taxon>Viridiplantae</taxon>
        <taxon>Streptophyta</taxon>
        <taxon>Embryophyta</taxon>
        <taxon>Tracheophyta</taxon>
        <taxon>Spermatophyta</taxon>
        <taxon>Magnoliopsida</taxon>
        <taxon>eudicotyledons</taxon>
        <taxon>Gunneridae</taxon>
        <taxon>Pentapetalae</taxon>
        <taxon>rosids</taxon>
        <taxon>fabids</taxon>
        <taxon>Fabales</taxon>
        <taxon>Fabaceae</taxon>
        <taxon>Papilionoideae</taxon>
        <taxon>50 kb inversion clade</taxon>
        <taxon>NPAAA clade</taxon>
        <taxon>indigoferoid/millettioid clade</taxon>
        <taxon>Phaseoleae</taxon>
        <taxon>Clitoria</taxon>
    </lineage>
</organism>
<name>A0AAN9PVB2_CLITE</name>
<accession>A0AAN9PVB2</accession>
<dbReference type="AlphaFoldDB" id="A0AAN9PVB2"/>
<dbReference type="Proteomes" id="UP001359559">
    <property type="component" value="Unassembled WGS sequence"/>
</dbReference>
<proteinExistence type="predicted"/>
<keyword evidence="2" id="KW-1185">Reference proteome</keyword>
<evidence type="ECO:0000313" key="2">
    <source>
        <dbReference type="Proteomes" id="UP001359559"/>
    </source>
</evidence>
<sequence>MVPNKNTIQYITSLQSQRQPTLTTLSIILPLSLSPHRLNPFSHSRRFSLCAIANAEPSFSSSAALAGDSSPEFFRVF</sequence>
<evidence type="ECO:0000313" key="1">
    <source>
        <dbReference type="EMBL" id="KAK7310413.1"/>
    </source>
</evidence>
<gene>
    <name evidence="1" type="ORF">RJT34_07922</name>
</gene>
<dbReference type="EMBL" id="JAYKXN010000002">
    <property type="protein sequence ID" value="KAK7310413.1"/>
    <property type="molecule type" value="Genomic_DNA"/>
</dbReference>
<reference evidence="1 2" key="1">
    <citation type="submission" date="2024-01" db="EMBL/GenBank/DDBJ databases">
        <title>The genomes of 5 underutilized Papilionoideae crops provide insights into root nodulation and disease resistance.</title>
        <authorList>
            <person name="Yuan L."/>
        </authorList>
    </citation>
    <scope>NUCLEOTIDE SEQUENCE [LARGE SCALE GENOMIC DNA]</scope>
    <source>
        <strain evidence="1">LY-2023</strain>
        <tissue evidence="1">Leaf</tissue>
    </source>
</reference>
<comment type="caution">
    <text evidence="1">The sequence shown here is derived from an EMBL/GenBank/DDBJ whole genome shotgun (WGS) entry which is preliminary data.</text>
</comment>